<dbReference type="GO" id="GO:0005829">
    <property type="term" value="C:cytosol"/>
    <property type="evidence" value="ECO:0007669"/>
    <property type="project" value="TreeGrafter"/>
</dbReference>
<dbReference type="PANTHER" id="PTHR45527">
    <property type="entry name" value="NONRIBOSOMAL PEPTIDE SYNTHETASE"/>
    <property type="match status" value="1"/>
</dbReference>
<evidence type="ECO:0000256" key="3">
    <source>
        <dbReference type="ARBA" id="ARBA00022450"/>
    </source>
</evidence>
<feature type="domain" description="Carrier" evidence="8">
    <location>
        <begin position="2343"/>
        <end position="2418"/>
    </location>
</feature>
<dbReference type="GO" id="GO:0031177">
    <property type="term" value="F:phosphopantetheine binding"/>
    <property type="evidence" value="ECO:0007669"/>
    <property type="project" value="InterPro"/>
</dbReference>
<keyword evidence="5" id="KW-0677">Repeat</keyword>
<dbReference type="InterPro" id="IPR025110">
    <property type="entry name" value="AMP-bd_C"/>
</dbReference>
<dbReference type="PROSITE" id="PS50075">
    <property type="entry name" value="CARRIER"/>
    <property type="match status" value="2"/>
</dbReference>
<feature type="region of interest" description="Disordered" evidence="7">
    <location>
        <begin position="1255"/>
        <end position="1274"/>
    </location>
</feature>
<dbReference type="InterPro" id="IPR001242">
    <property type="entry name" value="Condensation_dom"/>
</dbReference>
<dbReference type="CDD" id="cd19531">
    <property type="entry name" value="LCL_NRPS-like"/>
    <property type="match status" value="1"/>
</dbReference>
<dbReference type="Proteomes" id="UP000253507">
    <property type="component" value="Unassembled WGS sequence"/>
</dbReference>
<comment type="cofactor">
    <cofactor evidence="1">
        <name>pantetheine 4'-phosphate</name>
        <dbReference type="ChEBI" id="CHEBI:47942"/>
    </cofactor>
</comment>
<gene>
    <name evidence="9" type="ORF">DQ392_17560</name>
</gene>
<dbReference type="Gene3D" id="1.10.1200.10">
    <property type="entry name" value="ACP-like"/>
    <property type="match status" value="1"/>
</dbReference>
<evidence type="ECO:0000256" key="5">
    <source>
        <dbReference type="ARBA" id="ARBA00022737"/>
    </source>
</evidence>
<protein>
    <submittedName>
        <fullName evidence="9">Amino acid adenylation domain-containing protein</fullName>
    </submittedName>
</protein>
<evidence type="ECO:0000313" key="10">
    <source>
        <dbReference type="Proteomes" id="UP000253507"/>
    </source>
</evidence>
<evidence type="ECO:0000313" key="9">
    <source>
        <dbReference type="EMBL" id="RCG17648.1"/>
    </source>
</evidence>
<dbReference type="InterPro" id="IPR020845">
    <property type="entry name" value="AMP-binding_CS"/>
</dbReference>
<dbReference type="GO" id="GO:0043041">
    <property type="term" value="P:amino acid activation for nonribosomal peptide biosynthetic process"/>
    <property type="evidence" value="ECO:0007669"/>
    <property type="project" value="TreeGrafter"/>
</dbReference>
<dbReference type="FunFam" id="3.40.50.980:FF:000002">
    <property type="entry name" value="Enterobactin synthetase component F"/>
    <property type="match status" value="1"/>
</dbReference>
<comment type="caution">
    <text evidence="9">The sequence shown here is derived from an EMBL/GenBank/DDBJ whole genome shotgun (WGS) entry which is preliminary data.</text>
</comment>
<evidence type="ECO:0000256" key="6">
    <source>
        <dbReference type="ARBA" id="ARBA00023194"/>
    </source>
</evidence>
<feature type="compositionally biased region" description="Polar residues" evidence="7">
    <location>
        <begin position="1264"/>
        <end position="1274"/>
    </location>
</feature>
<dbReference type="GO" id="GO:0008610">
    <property type="term" value="P:lipid biosynthetic process"/>
    <property type="evidence" value="ECO:0007669"/>
    <property type="project" value="UniProtKB-ARBA"/>
</dbReference>
<dbReference type="FunFam" id="2.30.38.10:FF:000001">
    <property type="entry name" value="Non-ribosomal peptide synthetase PvdI"/>
    <property type="match status" value="1"/>
</dbReference>
<dbReference type="Pfam" id="PF00501">
    <property type="entry name" value="AMP-binding"/>
    <property type="match status" value="2"/>
</dbReference>
<feature type="non-terminal residue" evidence="9">
    <location>
        <position position="1"/>
    </location>
</feature>
<dbReference type="EMBL" id="QOIM01000036">
    <property type="protein sequence ID" value="RCG17648.1"/>
    <property type="molecule type" value="Genomic_DNA"/>
</dbReference>
<dbReference type="Gene3D" id="3.30.559.30">
    <property type="entry name" value="Nonribosomal peptide synthetase, condensation domain"/>
    <property type="match status" value="3"/>
</dbReference>
<dbReference type="FunFam" id="3.30.300.30:FF:000010">
    <property type="entry name" value="Enterobactin synthetase component F"/>
    <property type="match status" value="2"/>
</dbReference>
<evidence type="ECO:0000256" key="4">
    <source>
        <dbReference type="ARBA" id="ARBA00022553"/>
    </source>
</evidence>
<feature type="domain" description="Carrier" evidence="8">
    <location>
        <begin position="1271"/>
        <end position="1346"/>
    </location>
</feature>
<dbReference type="Gene3D" id="2.30.38.10">
    <property type="entry name" value="Luciferase, Domain 3"/>
    <property type="match status" value="2"/>
</dbReference>
<dbReference type="FunFam" id="1.10.1200.10:FF:000005">
    <property type="entry name" value="Nonribosomal peptide synthetase 1"/>
    <property type="match status" value="1"/>
</dbReference>
<dbReference type="InterPro" id="IPR009081">
    <property type="entry name" value="PP-bd_ACP"/>
</dbReference>
<dbReference type="FunFam" id="3.40.50.12780:FF:000012">
    <property type="entry name" value="Non-ribosomal peptide synthetase"/>
    <property type="match status" value="2"/>
</dbReference>
<dbReference type="Pfam" id="PF00668">
    <property type="entry name" value="Condensation"/>
    <property type="match status" value="3"/>
</dbReference>
<dbReference type="NCBIfam" id="TIGR01733">
    <property type="entry name" value="AA-adenyl-dom"/>
    <property type="match status" value="2"/>
</dbReference>
<dbReference type="InterPro" id="IPR000873">
    <property type="entry name" value="AMP-dep_synth/lig_dom"/>
</dbReference>
<dbReference type="InterPro" id="IPR029058">
    <property type="entry name" value="AB_hydrolase_fold"/>
</dbReference>
<dbReference type="InterPro" id="IPR036736">
    <property type="entry name" value="ACP-like_sf"/>
</dbReference>
<dbReference type="PANTHER" id="PTHR45527:SF1">
    <property type="entry name" value="FATTY ACID SYNTHASE"/>
    <property type="match status" value="1"/>
</dbReference>
<organism evidence="9 10">
    <name type="scientific">Streptomyces reniochalinae</name>
    <dbReference type="NCBI Taxonomy" id="2250578"/>
    <lineage>
        <taxon>Bacteria</taxon>
        <taxon>Bacillati</taxon>
        <taxon>Actinomycetota</taxon>
        <taxon>Actinomycetes</taxon>
        <taxon>Kitasatosporales</taxon>
        <taxon>Streptomycetaceae</taxon>
        <taxon>Streptomyces</taxon>
    </lineage>
</organism>
<dbReference type="SUPFAM" id="SSF52777">
    <property type="entry name" value="CoA-dependent acyltransferases"/>
    <property type="match status" value="5"/>
</dbReference>
<evidence type="ECO:0000259" key="8">
    <source>
        <dbReference type="PROSITE" id="PS50075"/>
    </source>
</evidence>
<dbReference type="Gene3D" id="3.40.50.980">
    <property type="match status" value="4"/>
</dbReference>
<keyword evidence="10" id="KW-1185">Reference proteome</keyword>
<evidence type="ECO:0000256" key="1">
    <source>
        <dbReference type="ARBA" id="ARBA00001957"/>
    </source>
</evidence>
<dbReference type="RefSeq" id="WP_114016558.1">
    <property type="nucleotide sequence ID" value="NZ_QOIM01000036.1"/>
</dbReference>
<comment type="similarity">
    <text evidence="2">Belongs to the ATP-dependent AMP-binding enzyme family.</text>
</comment>
<dbReference type="GO" id="GO:0003824">
    <property type="term" value="F:catalytic activity"/>
    <property type="evidence" value="ECO:0007669"/>
    <property type="project" value="InterPro"/>
</dbReference>
<dbReference type="InterPro" id="IPR023213">
    <property type="entry name" value="CAT-like_dom_sf"/>
</dbReference>
<dbReference type="InterPro" id="IPR020806">
    <property type="entry name" value="PKS_PP-bd"/>
</dbReference>
<dbReference type="Gene3D" id="3.40.50.1820">
    <property type="entry name" value="alpha/beta hydrolase"/>
    <property type="match status" value="1"/>
</dbReference>
<keyword evidence="6" id="KW-0045">Antibiotic biosynthesis</keyword>
<dbReference type="InterPro" id="IPR010071">
    <property type="entry name" value="AA_adenyl_dom"/>
</dbReference>
<proteinExistence type="inferred from homology"/>
<dbReference type="SMART" id="SM00823">
    <property type="entry name" value="PKS_PP"/>
    <property type="match status" value="2"/>
</dbReference>
<dbReference type="Gene3D" id="3.30.300.30">
    <property type="match status" value="2"/>
</dbReference>
<reference evidence="9 10" key="1">
    <citation type="submission" date="2018-06" db="EMBL/GenBank/DDBJ databases">
        <title>Streptomyces reniochalinae sp. nov. and Streptomyces diacarnus sp. nov. from marine sponges.</title>
        <authorList>
            <person name="Li L."/>
        </authorList>
    </citation>
    <scope>NUCLEOTIDE SEQUENCE [LARGE SCALE GENOMIC DNA]</scope>
    <source>
        <strain evidence="9 10">LHW50302</strain>
    </source>
</reference>
<dbReference type="InterPro" id="IPR045851">
    <property type="entry name" value="AMP-bd_C_sf"/>
</dbReference>
<evidence type="ECO:0000256" key="2">
    <source>
        <dbReference type="ARBA" id="ARBA00006432"/>
    </source>
</evidence>
<dbReference type="GO" id="GO:0072330">
    <property type="term" value="P:monocarboxylic acid biosynthetic process"/>
    <property type="evidence" value="ECO:0007669"/>
    <property type="project" value="UniProtKB-ARBA"/>
</dbReference>
<dbReference type="FunFam" id="3.40.50.980:FF:000001">
    <property type="entry name" value="Non-ribosomal peptide synthetase"/>
    <property type="match status" value="1"/>
</dbReference>
<name>A0A367EHS6_9ACTN</name>
<dbReference type="SUPFAM" id="SSF47336">
    <property type="entry name" value="ACP-like"/>
    <property type="match status" value="2"/>
</dbReference>
<dbReference type="Gene3D" id="3.30.559.10">
    <property type="entry name" value="Chloramphenicol acetyltransferase-like domain"/>
    <property type="match status" value="2"/>
</dbReference>
<dbReference type="GO" id="GO:0044550">
    <property type="term" value="P:secondary metabolite biosynthetic process"/>
    <property type="evidence" value="ECO:0007669"/>
    <property type="project" value="UniProtKB-ARBA"/>
</dbReference>
<dbReference type="Pfam" id="PF00550">
    <property type="entry name" value="PP-binding"/>
    <property type="match status" value="2"/>
</dbReference>
<dbReference type="CDD" id="cd17646">
    <property type="entry name" value="A_NRPS_AB3403-like"/>
    <property type="match status" value="1"/>
</dbReference>
<dbReference type="GO" id="GO:0017000">
    <property type="term" value="P:antibiotic biosynthetic process"/>
    <property type="evidence" value="ECO:0007669"/>
    <property type="project" value="UniProtKB-KW"/>
</dbReference>
<dbReference type="SUPFAM" id="SSF56801">
    <property type="entry name" value="Acetyl-CoA synthetase-like"/>
    <property type="match status" value="2"/>
</dbReference>
<dbReference type="NCBIfam" id="TIGR01720">
    <property type="entry name" value="NRPS-para261"/>
    <property type="match status" value="1"/>
</dbReference>
<dbReference type="PROSITE" id="PS00455">
    <property type="entry name" value="AMP_BINDING"/>
    <property type="match status" value="2"/>
</dbReference>
<accession>A0A367EHS6</accession>
<keyword evidence="3" id="KW-0596">Phosphopantetheine</keyword>
<dbReference type="FunFam" id="1.10.1200.10:FF:000016">
    <property type="entry name" value="Non-ribosomal peptide synthase"/>
    <property type="match status" value="1"/>
</dbReference>
<sequence>PAKSSSWRQWAERLRQEAATTPTLDELTYWHEQTQATHPPPMDNPAGRNTIGHSRTYQAVLDQAATRALLHDIPAVFHTRINDVLLTGVTSAIGTWTGDDHIRLDLEGHGREELFDDIDISRTTGWFTTISPLRLPVPATTALGNGLKHIKEALRTRPRQGIGYGLLAHSPTETRNTLQTTTPAQISFNYLGQFDETLASSFAASSGQAGPDWHPDNHRPYLIDIVSHIHNGRLHMQWTYDSDTHTTHTIQQVAENTLETLKGLAKEAVRPDVQGYSPSDLPLSGLTQAQIDALVAELRTLPAWRTGASPRPLEDCYPQTPTQEGLWFQSRFAQGEGAYHVQQILRLNQTLDVAAFRHSWAEVMRRHPILRTSFWQAADEALQLVWADVPVPLEEQDWRAAPLQEQQDRLRGYLEHDRVRSFEPDDVPQWRMLLARTADDAYQLVLSAHHTILDGWSISLVLSELVQWYEAATRGGHVESAPVRPYRDYVTWLKRQDMGQAEEYWRTALQGLDEPTALDVGKRTDTEGDAPATQAWTSTDLSAAEAGALQEFAASHRLTLNTVLQGCWALLLSRYARTDDVVFGTVTSGRPSEVEGVERMVGLFINTLPMRVQLPGQAPVLDWLHGLQEQNVQMRQHEHCPLGQIQQWAETPAGAPLFETLFVFENYPEDERRGKALSFSEMDSQEQTHYPLNTVITVGERIGVNILYDTRRFDARTAEAMLGHLRELCREVVAAPQRPLGQVTMLTDGELDRAVNEWATETTSDVEAVYYHELVARQALSTPDSVAVVHEDEHLTYAELERRSDRLAHWLKRHGVGPDVLVGLCLERSTESIVGMLGILKAGGAYVPIDPRYPRDRMAFVVEDARLHLMLTQEHVVPKLPEGDFEVFCMDSEWSAVAQEPVGAPATTLTPRNLAYIIYTSGSTGRPKGVMVTHRCIHHLVPWIRRHPCFDRRQHVLQVASTSFDFSVWEILMPLVTGGTVYIPGKDVRMIGTELHDVLDERAIESLNFTPGALATLPTDEPLPHLRTLVVGGEAYPADLIRTWAPGRTFFNVYGPTESTVFATGGLTDEHLDVIHMGRPLTNVRLYVLDQHMQPVPAGVPGELYIGGVGVTRGYMNRPDLTAVNFVADPFGDEPGGRLYKSGDLVRYLPDGNIEFVDRVDSQVKIRGFRIELGEIETVLEQHPLVRGCAVLAQPDGSSKRLVGYVVSHEETPDTTEVLRAHLKEQLPSYMVPPSFVYLDELPLNSNGKLNRKVLPLPKETEAPESSTGAPPRTTTEAQLAAVWQEVLGQSRVGVFDDFFTLGGHSLLAVKVQARIRQTFEVEMPVRVLFEQTTVAQVAAEVDAALRQKEPHDVVPLVPVERDQPIPATFEQQRLWYMDRLHPDSPLYTVGWLLHRPEAVDAARLTSALEALVERHETLRTTFRESGGRVWQEIAEAGQVVLAEADLSAEPVERRPEAARDRARELWKESFDLTTGPLLRTLLIHLSDNESLLVFSAHHAIVDGFSLPILNEELLRGYDDLGSGRPATREPLPVQYADYAVWQQQWMEEDRLRSHLEFWKGQLAEAPALISLPTDRPRPAVQNFEGASVSVSLPAELGERIARVSGEHQTTQFVALLSAFAVLLSRYSGQEKVVVGIPVANRGRVETEPLIGFLVNTVALCVDLSGTPDFSDVVEQVRWKLLEAQSHQEVPFDRIVEELKPERSLSYSPVFQVMFTGLDKLFEDIAEEQEQPAWMQDVMEAGIGVSKFDLGLSVQKRDGALRLTFEYSTALFERDTVAGMGEHLRLLTEAALREPRTPVARLPLLTAAERDEIVDGRNATRDASVSRPTTLHHLFVEQARRTPDRIALSCEDGQLSYAQLDRLANRLAHTLRERGVAAEARVGISLHRSLDLVIALLAVLKAGGAYVPLDPDYPADRIAYIAQDAAVQLVLVQPGTREQVGFLAERGVELVELGGADDGWLEASDEPVGARVHPDNLAYVIYTSGSTGRPKGAMLSHRGICNRLLWMQSAYDLQEDDRVLQKTPFSFDVSVWEFFWPLIAGARLHVARPDGHRDAGYLAELIEQQHICVLHFVPSMLHSFLAQRTAAERCPDVRHVMCSGEALPLEVQEQCMQALPKARLHNLYGPTEASVDVSFWECVSEPGASSVPIGRPVANTQLYVLNEAMAPVPDGVVGDLFIGGVQPARGYLGRPDLTAERFVANPFGPGRLYATGDLARFRADGVIEYAGRKDHQIKIRGYRIEIDEIEAVLADHPAIRQCLVVVHEVTRADKRLIAFVTARDGQEAVTADLRAHLLERLPEYMVPAYFVPLEEFPLSPNGKVDRKALPALPDVVSQVQTSESYVAPRAGTEAALAGIWAKLLGLERVGSQDDFFALGGHSLLVASLATEVQDRWGVELKLPVVFQNRTIASLAQVIDHSADQDEEADADELFDLL</sequence>
<evidence type="ECO:0000256" key="7">
    <source>
        <dbReference type="SAM" id="MobiDB-lite"/>
    </source>
</evidence>
<dbReference type="NCBIfam" id="NF003417">
    <property type="entry name" value="PRK04813.1"/>
    <property type="match status" value="2"/>
</dbReference>
<keyword evidence="4" id="KW-0597">Phosphoprotein</keyword>
<dbReference type="CDD" id="cd19543">
    <property type="entry name" value="DCL_NRPS"/>
    <property type="match status" value="1"/>
</dbReference>
<dbReference type="CDD" id="cd05930">
    <property type="entry name" value="A_NRPS"/>
    <property type="match status" value="1"/>
</dbReference>
<dbReference type="InterPro" id="IPR010060">
    <property type="entry name" value="NRPS_synth"/>
</dbReference>
<dbReference type="Pfam" id="PF13193">
    <property type="entry name" value="AMP-binding_C"/>
    <property type="match status" value="2"/>
</dbReference>